<evidence type="ECO:0000256" key="4">
    <source>
        <dbReference type="SAM" id="MobiDB-lite"/>
    </source>
</evidence>
<name>A0A540VNY6_9GAMM</name>
<evidence type="ECO:0000259" key="5">
    <source>
        <dbReference type="Pfam" id="PF00535"/>
    </source>
</evidence>
<dbReference type="GO" id="GO:0016757">
    <property type="term" value="F:glycosyltransferase activity"/>
    <property type="evidence" value="ECO:0007669"/>
    <property type="project" value="UniProtKB-KW"/>
</dbReference>
<dbReference type="AlphaFoldDB" id="A0A540VNY6"/>
<evidence type="ECO:0000313" key="6">
    <source>
        <dbReference type="EMBL" id="TQE98477.1"/>
    </source>
</evidence>
<dbReference type="InterPro" id="IPR029044">
    <property type="entry name" value="Nucleotide-diphossugar_trans"/>
</dbReference>
<dbReference type="SUPFAM" id="SSF53448">
    <property type="entry name" value="Nucleotide-diphospho-sugar transferases"/>
    <property type="match status" value="1"/>
</dbReference>
<protein>
    <submittedName>
        <fullName evidence="6">Glycosyltransferase family 2 protein</fullName>
    </submittedName>
</protein>
<dbReference type="PANTHER" id="PTHR43685">
    <property type="entry name" value="GLYCOSYLTRANSFERASE"/>
    <property type="match status" value="1"/>
</dbReference>
<dbReference type="PANTHER" id="PTHR43685:SF5">
    <property type="entry name" value="GLYCOSYLTRANSFERASE EPSE-RELATED"/>
    <property type="match status" value="1"/>
</dbReference>
<dbReference type="Pfam" id="PF00535">
    <property type="entry name" value="Glycos_transf_2"/>
    <property type="match status" value="1"/>
</dbReference>
<organism evidence="6 7">
    <name type="scientific">Spiribacter salinus</name>
    <dbReference type="NCBI Taxonomy" id="1335746"/>
    <lineage>
        <taxon>Bacteria</taxon>
        <taxon>Pseudomonadati</taxon>
        <taxon>Pseudomonadota</taxon>
        <taxon>Gammaproteobacteria</taxon>
        <taxon>Chromatiales</taxon>
        <taxon>Ectothiorhodospiraceae</taxon>
        <taxon>Spiribacter</taxon>
    </lineage>
</organism>
<dbReference type="Gene3D" id="3.90.550.10">
    <property type="entry name" value="Spore Coat Polysaccharide Biosynthesis Protein SpsA, Chain A"/>
    <property type="match status" value="1"/>
</dbReference>
<evidence type="ECO:0000313" key="7">
    <source>
        <dbReference type="Proteomes" id="UP000315400"/>
    </source>
</evidence>
<evidence type="ECO:0000256" key="3">
    <source>
        <dbReference type="ARBA" id="ARBA00022679"/>
    </source>
</evidence>
<dbReference type="InterPro" id="IPR050834">
    <property type="entry name" value="Glycosyltransf_2"/>
</dbReference>
<dbReference type="EMBL" id="VIFK01000195">
    <property type="protein sequence ID" value="TQE98477.1"/>
    <property type="molecule type" value="Genomic_DNA"/>
</dbReference>
<keyword evidence="2" id="KW-0328">Glycosyltransferase</keyword>
<dbReference type="Proteomes" id="UP000315400">
    <property type="component" value="Unassembled WGS sequence"/>
</dbReference>
<evidence type="ECO:0000256" key="1">
    <source>
        <dbReference type="ARBA" id="ARBA00006739"/>
    </source>
</evidence>
<keyword evidence="3 6" id="KW-0808">Transferase</keyword>
<reference evidence="6 7" key="1">
    <citation type="submission" date="2019-06" db="EMBL/GenBank/DDBJ databases">
        <title>Metagenome assembled Genome of Spiribacter salinus SL48-SHIP from the microbial mat of Salt Lake 48 (Novosibirsk region, Russia).</title>
        <authorList>
            <person name="Shipova A."/>
            <person name="Rozanov A.S."/>
            <person name="Bryanskaya A.V."/>
            <person name="Peltek S.E."/>
        </authorList>
    </citation>
    <scope>NUCLEOTIDE SEQUENCE [LARGE SCALE GENOMIC DNA]</scope>
    <source>
        <strain evidence="6">SL48-SHIP-2</strain>
    </source>
</reference>
<feature type="domain" description="Glycosyltransferase 2-like" evidence="5">
    <location>
        <begin position="5"/>
        <end position="160"/>
    </location>
</feature>
<dbReference type="CDD" id="cd00761">
    <property type="entry name" value="Glyco_tranf_GTA_type"/>
    <property type="match status" value="1"/>
</dbReference>
<gene>
    <name evidence="6" type="ORF">FKY71_13670</name>
</gene>
<proteinExistence type="inferred from homology"/>
<sequence>MSDISIVIPARNAAATLADALRSVLVAAEVAEVIVVDDGSTDGTARIAEQIHDPRIRVIPGPRSGIAAALNAGLAAVTQPFVARCDADDLYPPDRLTWQRAWLDTQPGFIAVSGGFATMFSDGTHAADLACAGEAREVTQQLLHGKPVTHLCSWLIRTEAVTRMGGARVWFISAEDLDLQFRLAEIGRIWHVPQVAYFYRLNDGSITNSSSRAFIAFFDEQARRFAAERRADGKDSLQLGHPPATPSPVKTSDEISTAADKAIGHIVSAAWNEFQAGRKGFAYRRLHSVLRKRPFSLTLWRHVLILNVKHLKRLIF</sequence>
<comment type="caution">
    <text evidence="6">The sequence shown here is derived from an EMBL/GenBank/DDBJ whole genome shotgun (WGS) entry which is preliminary data.</text>
</comment>
<dbReference type="InterPro" id="IPR001173">
    <property type="entry name" value="Glyco_trans_2-like"/>
</dbReference>
<comment type="similarity">
    <text evidence="1">Belongs to the glycosyltransferase 2 family.</text>
</comment>
<feature type="region of interest" description="Disordered" evidence="4">
    <location>
        <begin position="231"/>
        <end position="253"/>
    </location>
</feature>
<evidence type="ECO:0000256" key="2">
    <source>
        <dbReference type="ARBA" id="ARBA00022676"/>
    </source>
</evidence>
<accession>A0A540VNY6</accession>